<accession>A0AAV5W673</accession>
<feature type="region of interest" description="Disordered" evidence="1">
    <location>
        <begin position="31"/>
        <end position="65"/>
    </location>
</feature>
<reference evidence="2" key="1">
    <citation type="submission" date="2023-10" db="EMBL/GenBank/DDBJ databases">
        <title>Genome assembly of Pristionchus species.</title>
        <authorList>
            <person name="Yoshida K."/>
            <person name="Sommer R.J."/>
        </authorList>
    </citation>
    <scope>NUCLEOTIDE SEQUENCE</scope>
    <source>
        <strain evidence="2">RS5133</strain>
    </source>
</reference>
<evidence type="ECO:0000313" key="2">
    <source>
        <dbReference type="EMBL" id="GMT26228.1"/>
    </source>
</evidence>
<gene>
    <name evidence="2" type="ORF">PFISCL1PPCAC_17525</name>
</gene>
<name>A0AAV5W673_9BILA</name>
<feature type="non-terminal residue" evidence="2">
    <location>
        <position position="1"/>
    </location>
</feature>
<organism evidence="2 3">
    <name type="scientific">Pristionchus fissidentatus</name>
    <dbReference type="NCBI Taxonomy" id="1538716"/>
    <lineage>
        <taxon>Eukaryota</taxon>
        <taxon>Metazoa</taxon>
        <taxon>Ecdysozoa</taxon>
        <taxon>Nematoda</taxon>
        <taxon>Chromadorea</taxon>
        <taxon>Rhabditida</taxon>
        <taxon>Rhabditina</taxon>
        <taxon>Diplogasteromorpha</taxon>
        <taxon>Diplogasteroidea</taxon>
        <taxon>Neodiplogasteridae</taxon>
        <taxon>Pristionchus</taxon>
    </lineage>
</organism>
<keyword evidence="3" id="KW-1185">Reference proteome</keyword>
<dbReference type="EMBL" id="BTSY01000004">
    <property type="protein sequence ID" value="GMT26228.1"/>
    <property type="molecule type" value="Genomic_DNA"/>
</dbReference>
<evidence type="ECO:0000256" key="1">
    <source>
        <dbReference type="SAM" id="MobiDB-lite"/>
    </source>
</evidence>
<dbReference type="AlphaFoldDB" id="A0AAV5W673"/>
<evidence type="ECO:0000313" key="3">
    <source>
        <dbReference type="Proteomes" id="UP001432322"/>
    </source>
</evidence>
<comment type="caution">
    <text evidence="2">The sequence shown here is derived from an EMBL/GenBank/DDBJ whole genome shotgun (WGS) entry which is preliminary data.</text>
</comment>
<sequence>EKGKKGVINDSKEEYGDYDVDSAVYHMEVDENEEENTIDTEGPRSSQKSCKNRGSPIILNEDYDT</sequence>
<proteinExistence type="predicted"/>
<dbReference type="Proteomes" id="UP001432322">
    <property type="component" value="Unassembled WGS sequence"/>
</dbReference>
<protein>
    <submittedName>
        <fullName evidence="2">Uncharacterized protein</fullName>
    </submittedName>
</protein>